<comment type="caution">
    <text evidence="1">The sequence shown here is derived from an EMBL/GenBank/DDBJ whole genome shotgun (WGS) entry which is preliminary data.</text>
</comment>
<dbReference type="EMBL" id="JAMQOL010000021">
    <property type="protein sequence ID" value="MCM4079267.1"/>
    <property type="molecule type" value="Genomic_DNA"/>
</dbReference>
<protein>
    <submittedName>
        <fullName evidence="1">Uncharacterized protein</fullName>
    </submittedName>
</protein>
<dbReference type="Proteomes" id="UP001523216">
    <property type="component" value="Unassembled WGS sequence"/>
</dbReference>
<keyword evidence="2" id="KW-1185">Reference proteome</keyword>
<reference evidence="1 2" key="1">
    <citation type="submission" date="2022-06" db="EMBL/GenBank/DDBJ databases">
        <title>Actinoplanes abujensis sp. nov., isolated from Nigerian arid soil.</title>
        <authorList>
            <person name="Ding P."/>
        </authorList>
    </citation>
    <scope>NUCLEOTIDE SEQUENCE [LARGE SCALE GENOMIC DNA]</scope>
    <source>
        <strain evidence="2">TRM88002</strain>
    </source>
</reference>
<proteinExistence type="predicted"/>
<name>A0ABT0XZP9_9ACTN</name>
<sequence length="152" mass="16482">MTEYDAEQLTAGFRSMTMLTALVGRGGRPAAVAPTIPLRAAEKQYGWLPVTVDGRERRIAVVTNLRLMITGEAEIPLWAITAIRPGAEPWSVALTVRGRGEPLELSGPWVPWMSVVLCAELYGTAWPPAFAPVVAVPAPRRTWEGFCVSPGK</sequence>
<evidence type="ECO:0000313" key="1">
    <source>
        <dbReference type="EMBL" id="MCM4079267.1"/>
    </source>
</evidence>
<dbReference type="RefSeq" id="WP_251799137.1">
    <property type="nucleotide sequence ID" value="NZ_JAMQOL010000021.1"/>
</dbReference>
<evidence type="ECO:0000313" key="2">
    <source>
        <dbReference type="Proteomes" id="UP001523216"/>
    </source>
</evidence>
<accession>A0ABT0XZP9</accession>
<gene>
    <name evidence="1" type="ORF">LXN57_16965</name>
</gene>
<organism evidence="1 2">
    <name type="scientific">Paractinoplanes hotanensis</name>
    <dbReference type="NCBI Taxonomy" id="2906497"/>
    <lineage>
        <taxon>Bacteria</taxon>
        <taxon>Bacillati</taxon>
        <taxon>Actinomycetota</taxon>
        <taxon>Actinomycetes</taxon>
        <taxon>Micromonosporales</taxon>
        <taxon>Micromonosporaceae</taxon>
        <taxon>Paractinoplanes</taxon>
    </lineage>
</organism>